<name>A0ABD0VTE0_DENTH</name>
<dbReference type="EMBL" id="JANQDX010000002">
    <property type="protein sequence ID" value="KAL0927848.1"/>
    <property type="molecule type" value="Genomic_DNA"/>
</dbReference>
<dbReference type="AlphaFoldDB" id="A0ABD0VTE0"/>
<organism evidence="1 2">
    <name type="scientific">Dendrobium thyrsiflorum</name>
    <name type="common">Pinecone-like raceme dendrobium</name>
    <name type="synonym">Orchid</name>
    <dbReference type="NCBI Taxonomy" id="117978"/>
    <lineage>
        <taxon>Eukaryota</taxon>
        <taxon>Viridiplantae</taxon>
        <taxon>Streptophyta</taxon>
        <taxon>Embryophyta</taxon>
        <taxon>Tracheophyta</taxon>
        <taxon>Spermatophyta</taxon>
        <taxon>Magnoliopsida</taxon>
        <taxon>Liliopsida</taxon>
        <taxon>Asparagales</taxon>
        <taxon>Orchidaceae</taxon>
        <taxon>Epidendroideae</taxon>
        <taxon>Malaxideae</taxon>
        <taxon>Dendrobiinae</taxon>
        <taxon>Dendrobium</taxon>
    </lineage>
</organism>
<evidence type="ECO:0000313" key="2">
    <source>
        <dbReference type="Proteomes" id="UP001552299"/>
    </source>
</evidence>
<sequence>MESPQNVKNDPMSYNDKGVVVHRFEDLISLFGRRRVVLRRIRDAGRDPGAAAAASAPDRLCS</sequence>
<gene>
    <name evidence="1" type="ORF">M5K25_002063</name>
</gene>
<accession>A0ABD0VTE0</accession>
<dbReference type="Proteomes" id="UP001552299">
    <property type="component" value="Unassembled WGS sequence"/>
</dbReference>
<keyword evidence="2" id="KW-1185">Reference proteome</keyword>
<proteinExistence type="predicted"/>
<reference evidence="1 2" key="1">
    <citation type="journal article" date="2024" name="Plant Biotechnol. J.">
        <title>Dendrobium thyrsiflorum genome and its molecular insights into genes involved in important horticultural traits.</title>
        <authorList>
            <person name="Chen B."/>
            <person name="Wang J.Y."/>
            <person name="Zheng P.J."/>
            <person name="Li K.L."/>
            <person name="Liang Y.M."/>
            <person name="Chen X.F."/>
            <person name="Zhang C."/>
            <person name="Zhao X."/>
            <person name="He X."/>
            <person name="Zhang G.Q."/>
            <person name="Liu Z.J."/>
            <person name="Xu Q."/>
        </authorList>
    </citation>
    <scope>NUCLEOTIDE SEQUENCE [LARGE SCALE GENOMIC DNA]</scope>
    <source>
        <strain evidence="1">GZMU011</strain>
    </source>
</reference>
<evidence type="ECO:0000313" key="1">
    <source>
        <dbReference type="EMBL" id="KAL0927848.1"/>
    </source>
</evidence>
<comment type="caution">
    <text evidence="1">The sequence shown here is derived from an EMBL/GenBank/DDBJ whole genome shotgun (WGS) entry which is preliminary data.</text>
</comment>
<protein>
    <submittedName>
        <fullName evidence="1">Uncharacterized protein</fullName>
    </submittedName>
</protein>